<keyword evidence="13" id="KW-1185">Reference proteome</keyword>
<dbReference type="InterPro" id="IPR047008">
    <property type="entry name" value="XRN1_SH3_sf"/>
</dbReference>
<evidence type="ECO:0000259" key="7">
    <source>
        <dbReference type="Pfam" id="PF03159"/>
    </source>
</evidence>
<accession>A0A090M2M2</accession>
<dbReference type="EC" id="3.1.13.-" evidence="5"/>
<dbReference type="Pfam" id="PF03159">
    <property type="entry name" value="XRN_N"/>
    <property type="match status" value="1"/>
</dbReference>
<dbReference type="STRING" id="70448.A0A090M2M2"/>
<dbReference type="OrthoDB" id="372487at2759"/>
<keyword evidence="5" id="KW-0963">Cytoplasm</keyword>
<feature type="domain" description="Xrn1 N-terminal" evidence="7">
    <location>
        <begin position="1"/>
        <end position="226"/>
    </location>
</feature>
<evidence type="ECO:0000259" key="9">
    <source>
        <dbReference type="Pfam" id="PF18129"/>
    </source>
</evidence>
<dbReference type="EMBL" id="CAID01000006">
    <property type="protein sequence ID" value="CEF98446.1"/>
    <property type="molecule type" value="Genomic_DNA"/>
</dbReference>
<dbReference type="GO" id="GO:0003723">
    <property type="term" value="F:RNA binding"/>
    <property type="evidence" value="ECO:0007669"/>
    <property type="project" value="UniProtKB-KW"/>
</dbReference>
<dbReference type="KEGG" id="ota:OT_ostta06g03380"/>
<comment type="caution">
    <text evidence="12">The sequence shown here is derived from an EMBL/GenBank/DDBJ whole genome shotgun (WGS) entry which is preliminary data.</text>
</comment>
<feature type="compositionally biased region" description="Basic and acidic residues" evidence="6">
    <location>
        <begin position="1334"/>
        <end position="1346"/>
    </location>
</feature>
<reference evidence="13" key="1">
    <citation type="journal article" date="2006" name="Proc. Natl. Acad. Sci. U.S.A.">
        <title>Genome analysis of the smallest free-living eukaryote Ostreococcus tauri unveils many unique features.</title>
        <authorList>
            <person name="Derelle E."/>
            <person name="Ferraz C."/>
            <person name="Rombauts S."/>
            <person name="Rouze P."/>
            <person name="Worden A.Z."/>
            <person name="Robbens S."/>
            <person name="Partensky F."/>
            <person name="Degroeve S."/>
            <person name="Echeynie S."/>
            <person name="Cooke R."/>
            <person name="Saeys Y."/>
            <person name="Wuyts J."/>
            <person name="Jabbari K."/>
            <person name="Bowler C."/>
            <person name="Panaud O."/>
            <person name="Piegu B."/>
            <person name="Ball S.G."/>
            <person name="Ral J.-P."/>
            <person name="Bouget F.-Y."/>
            <person name="Piganeau G."/>
            <person name="De Baets B."/>
            <person name="Picard A."/>
            <person name="Delseny M."/>
            <person name="Demaille J."/>
            <person name="Van de Peer Y."/>
            <person name="Moreau H."/>
        </authorList>
    </citation>
    <scope>NUCLEOTIDE SEQUENCE [LARGE SCALE GENOMIC DNA]</scope>
    <source>
        <strain evidence="13">OTTH 0595 / CCAP 157/2 / RCC745</strain>
    </source>
</reference>
<dbReference type="Pfam" id="PF17846">
    <property type="entry name" value="XRN_M"/>
    <property type="match status" value="1"/>
</dbReference>
<dbReference type="Pfam" id="PF18334">
    <property type="entry name" value="XRN1_D2_D3"/>
    <property type="match status" value="1"/>
</dbReference>
<proteinExistence type="inferred from homology"/>
<dbReference type="Gene3D" id="2.30.30.750">
    <property type="match status" value="1"/>
</dbReference>
<feature type="compositionally biased region" description="Basic and acidic residues" evidence="6">
    <location>
        <begin position="108"/>
        <end position="121"/>
    </location>
</feature>
<dbReference type="GeneID" id="9835600"/>
<name>A0A090M2M2_OSTTA</name>
<dbReference type="Gene3D" id="1.25.40.1050">
    <property type="match status" value="1"/>
</dbReference>
<organism evidence="12 13">
    <name type="scientific">Ostreococcus tauri</name>
    <name type="common">Marine green alga</name>
    <dbReference type="NCBI Taxonomy" id="70448"/>
    <lineage>
        <taxon>Eukaryota</taxon>
        <taxon>Viridiplantae</taxon>
        <taxon>Chlorophyta</taxon>
        <taxon>Mamiellophyceae</taxon>
        <taxon>Mamiellales</taxon>
        <taxon>Bathycoccaceae</taxon>
        <taxon>Ostreococcus</taxon>
    </lineage>
</organism>
<keyword evidence="3 5" id="KW-0269">Exonuclease</keyword>
<feature type="compositionally biased region" description="Low complexity" evidence="6">
    <location>
        <begin position="1250"/>
        <end position="1270"/>
    </location>
</feature>
<dbReference type="InParanoid" id="A0A090M2M2"/>
<evidence type="ECO:0000259" key="8">
    <source>
        <dbReference type="Pfam" id="PF17846"/>
    </source>
</evidence>
<dbReference type="InterPro" id="IPR016494">
    <property type="entry name" value="5_3_exoribonuclease_1"/>
</dbReference>
<evidence type="ECO:0000256" key="6">
    <source>
        <dbReference type="SAM" id="MobiDB-lite"/>
    </source>
</evidence>
<keyword evidence="1 5" id="KW-0540">Nuclease</keyword>
<feature type="region of interest" description="Disordered" evidence="6">
    <location>
        <begin position="1282"/>
        <end position="1435"/>
    </location>
</feature>
<feature type="domain" description="5'-3' exoribonuclease 1 D1" evidence="10">
    <location>
        <begin position="656"/>
        <end position="842"/>
    </location>
</feature>
<comment type="subcellular location">
    <subcellularLocation>
        <location evidence="5">Cytoplasm</location>
    </subcellularLocation>
</comment>
<keyword evidence="5" id="KW-0694">RNA-binding</keyword>
<evidence type="ECO:0000256" key="5">
    <source>
        <dbReference type="PIRNR" id="PIRNR006743"/>
    </source>
</evidence>
<evidence type="ECO:0000256" key="1">
    <source>
        <dbReference type="ARBA" id="ARBA00022722"/>
    </source>
</evidence>
<dbReference type="Proteomes" id="UP000009170">
    <property type="component" value="Unassembled WGS sequence"/>
</dbReference>
<evidence type="ECO:0000313" key="13">
    <source>
        <dbReference type="Proteomes" id="UP000009170"/>
    </source>
</evidence>
<sequence>MGVPKFFRWLAERYPLLQQEIAGSQIPKIDNLYLDMNGVIHNCSHGAGTDVNTRMSEDEMMSKVFAYLDHLFRMTRPNKLLYMAIDGVAPRAKMNQQRSRRFRSASEAAKDREEARRRGEPEPEGEPFDSNCITPGTEFMARLTEHLKFYVRKKQTEDPLWAKVTVILSGHEVRGEGEHKIMEHIRWARTQPGWEPNQTHCLYGLDADLIMLALVTHEPHFCLLREVVKFGGGEKGQPSREILSNPTDDGFILLHIGLLREYLDLEFREKNLSFGYDLERVIDDFILLCMLVGNDFLPALPTLNIAEGALNTLFKVYHDTLPMLGGYITGDEGGGTFNAERLEKIMSIMSTFERQVLEDRALDVEKEEEKKARRNKRFGDGSASELNVEEKFDKDMSEMSETDGTPQVSSDPVMMNAAKRAMILEGGEEGLQAWKDQYYREKLGLKMGEAAPLAEIRQAYFDGLNWVLRYYYRGVASWTWYYPYHYAPMASDLCAGMEKLTSEFDYGEPFRPFEQLMAVQPPSSSKLLPEPFRHFMEDPRSPLAEFFPEDIPVDFEGKRNDWEGVVLLPFLDADRLKAAVASVEDSQLTAGEIARNKPGHLIFFNHAPGGAGDVQSTLPKSFAGLFPAKSKMTMRMPPGEFPDDVKCFGGEDSVFPGTKIGLDSPSGFPTVRTLPVSGALKNAGVKVFGNASKKESLVIQIDGVDKELVGDLTGSGASDIAAVLLNKRVQIKWPYLQEALVVGVSDAKERIVPVPGKPNDFASKPNNSSEWGAEMQKVTSEYLAKYGVAAGRSNVALHCRACEGLVRHPDGSLQKRFAKTEMMVPIQLVIAKHNAPSSRMEERPALDAGEAAGDFQEGDVALYLGRSYFGALAVVTDVSPSGLGVSLHPVPLDTGVSRRILNGVGQRYMSGGEIARKLGVHPKVIGCITGAVWAQENAKAPRSERIDIGLNLKHNGKMLCVAGFCRPTQGDKPGWEYSQEALRVLQEYKRAHAWVFAAVEDIDDMRDGVNIEDVLADLPESGRLATLKGTKAWLKAHPIARRPLVPTSSQVATEEAVRALVATTAGGTKAAKVVDLEGVSPLLLMKAVTEGSVVDLYAGGDFELGDRVVMVGDSGQPSFGSRGAIVAIHSYTDAHTQDSRAESVEVLFDEDFVGGTDLHGVISSKRGAMLPVAQLINLSHPPAMPNLGSAAPKLVVKDAKGDLNAPTQWSERAPKIQREPSPQPRLPENDSKGFDTTKGAGRGKMKKPTTKGAGSSDTSAASPAPIPSSTRMISMLNNASVKAAEAKAATPAKKAPLSIKELEAQMLQMMTPPKPASTPPKTDGVSKKAPMSIKELEAKVLAEAKGSKSKGAPKPKESPNPPRMPRTKKPVDAPSPAQQPPLPSTPAPAPTEVARATADKSADASSDAQPSDAESAKPQPRRMIPRFLLRTGKSS</sequence>
<dbReference type="InterPro" id="IPR027073">
    <property type="entry name" value="5_3_exoribonuclease"/>
</dbReference>
<dbReference type="GO" id="GO:0000956">
    <property type="term" value="P:nuclear-transcribed mRNA catabolic process"/>
    <property type="evidence" value="ECO:0007669"/>
    <property type="project" value="InterPro"/>
</dbReference>
<feature type="compositionally biased region" description="Low complexity" evidence="6">
    <location>
        <begin position="1282"/>
        <end position="1295"/>
    </location>
</feature>
<dbReference type="Gene3D" id="3.40.50.12390">
    <property type="match status" value="2"/>
</dbReference>
<dbReference type="Pfam" id="PF18129">
    <property type="entry name" value="SH3_12"/>
    <property type="match status" value="1"/>
</dbReference>
<feature type="domain" description="5'-3' exoribonuclease 1 SH3-like" evidence="9">
    <location>
        <begin position="1101"/>
        <end position="1177"/>
    </location>
</feature>
<evidence type="ECO:0000259" key="11">
    <source>
        <dbReference type="Pfam" id="PF18334"/>
    </source>
</evidence>
<dbReference type="GO" id="GO:0004534">
    <property type="term" value="F:5'-3' RNA exonuclease activity"/>
    <property type="evidence" value="ECO:0007669"/>
    <property type="project" value="TreeGrafter"/>
</dbReference>
<dbReference type="Pfam" id="PF18332">
    <property type="entry name" value="XRN1_D1"/>
    <property type="match status" value="1"/>
</dbReference>
<dbReference type="RefSeq" id="XP_022839266.1">
    <property type="nucleotide sequence ID" value="XM_022984070.1"/>
</dbReference>
<gene>
    <name evidence="12" type="ORF">OT_ostta06g03380</name>
</gene>
<evidence type="ECO:0000256" key="2">
    <source>
        <dbReference type="ARBA" id="ARBA00022801"/>
    </source>
</evidence>
<dbReference type="InterPro" id="IPR041412">
    <property type="entry name" value="Xrn1_helical"/>
</dbReference>
<comment type="similarity">
    <text evidence="4 5">Belongs to the 5'-3' exonuclease family.</text>
</comment>
<dbReference type="InterPro" id="IPR041106">
    <property type="entry name" value="XRN1_D2_D3"/>
</dbReference>
<dbReference type="CDD" id="cd18673">
    <property type="entry name" value="PIN_XRN1-2-like"/>
    <property type="match status" value="1"/>
</dbReference>
<feature type="domain" description="Xrn1 helical" evidence="8">
    <location>
        <begin position="276"/>
        <end position="604"/>
    </location>
</feature>
<evidence type="ECO:0000256" key="3">
    <source>
        <dbReference type="ARBA" id="ARBA00022839"/>
    </source>
</evidence>
<evidence type="ECO:0000259" key="10">
    <source>
        <dbReference type="Pfam" id="PF18332"/>
    </source>
</evidence>
<dbReference type="InterPro" id="IPR004859">
    <property type="entry name" value="Xrn1_N"/>
</dbReference>
<evidence type="ECO:0000313" key="12">
    <source>
        <dbReference type="EMBL" id="CEF98446.1"/>
    </source>
</evidence>
<evidence type="ECO:0000256" key="4">
    <source>
        <dbReference type="ARBA" id="ARBA00038299"/>
    </source>
</evidence>
<reference evidence="12 13" key="2">
    <citation type="journal article" date="2014" name="BMC Genomics">
        <title>An improved genome of the model marine alga Ostreococcus tauri unfolds by assessing Illumina de novo assemblies.</title>
        <authorList>
            <person name="Blanc-Mathieu R."/>
            <person name="Verhelst B."/>
            <person name="Derelle E."/>
            <person name="Rombauts S."/>
            <person name="Bouget F.Y."/>
            <person name="Carre I."/>
            <person name="Chateau A."/>
            <person name="Eyre-Walker A."/>
            <person name="Grimsley N."/>
            <person name="Moreau H."/>
            <person name="Piegu B."/>
            <person name="Rivals E."/>
            <person name="Schackwitz W."/>
            <person name="Van de Peer Y."/>
            <person name="Piganeau G."/>
        </authorList>
    </citation>
    <scope>NUCLEOTIDE SEQUENCE [LARGE SCALE GENOMIC DNA]</scope>
    <source>
        <strain evidence="13">OTTH 0595 / CCAP 157/2 / RCC745</strain>
    </source>
</reference>
<dbReference type="PANTHER" id="PTHR12341">
    <property type="entry name" value="5'-&gt;3' EXORIBONUCLEASE"/>
    <property type="match status" value="1"/>
</dbReference>
<keyword evidence="2 5" id="KW-0378">Hydrolase</keyword>
<feature type="region of interest" description="Disordered" evidence="6">
    <location>
        <begin position="93"/>
        <end position="134"/>
    </location>
</feature>
<dbReference type="CDD" id="cd09897">
    <property type="entry name" value="H3TH_FEN1-XPG-like"/>
    <property type="match status" value="1"/>
</dbReference>
<dbReference type="Gene3D" id="2.170.260.40">
    <property type="match status" value="1"/>
</dbReference>
<dbReference type="GO" id="GO:0005634">
    <property type="term" value="C:nucleus"/>
    <property type="evidence" value="ECO:0007669"/>
    <property type="project" value="TreeGrafter"/>
</dbReference>
<feature type="region of interest" description="Disordered" evidence="6">
    <location>
        <begin position="1203"/>
        <end position="1270"/>
    </location>
</feature>
<feature type="compositionally biased region" description="Low complexity" evidence="6">
    <location>
        <begin position="1403"/>
        <end position="1413"/>
    </location>
</feature>
<dbReference type="InterPro" id="IPR047007">
    <property type="entry name" value="XRN1_D1_sf"/>
</dbReference>
<dbReference type="PANTHER" id="PTHR12341:SF7">
    <property type="entry name" value="5'-3' EXORIBONUCLEASE 1"/>
    <property type="match status" value="1"/>
</dbReference>
<feature type="domain" description="Exoribonuclease Xrn1 D2/D3" evidence="11">
    <location>
        <begin position="854"/>
        <end position="1063"/>
    </location>
</feature>
<protein>
    <recommendedName>
        <fullName evidence="5">5'-3' exoribonuclease 1</fullName>
        <ecNumber evidence="5">3.1.13.-</ecNumber>
    </recommendedName>
</protein>
<dbReference type="InterPro" id="IPR040992">
    <property type="entry name" value="XRN1_D1"/>
</dbReference>
<dbReference type="PIRSF" id="PIRSF006743">
    <property type="entry name" value="Exonuclease_Xnr1"/>
    <property type="match status" value="1"/>
</dbReference>
<dbReference type="InterPro" id="IPR041385">
    <property type="entry name" value="SH3_12"/>
</dbReference>
<dbReference type="GO" id="GO:0005737">
    <property type="term" value="C:cytoplasm"/>
    <property type="evidence" value="ECO:0007669"/>
    <property type="project" value="UniProtKB-SubCell"/>
</dbReference>
<feature type="compositionally biased region" description="Pro residues" evidence="6">
    <location>
        <begin position="1377"/>
        <end position="1389"/>
    </location>
</feature>